<reference evidence="1 2" key="1">
    <citation type="submission" date="2023-07" db="EMBL/GenBank/DDBJ databases">
        <title>Genomic Encyclopedia of Type Strains, Phase IV (KMG-IV): sequencing the most valuable type-strain genomes for metagenomic binning, comparative biology and taxonomic classification.</title>
        <authorList>
            <person name="Goeker M."/>
        </authorList>
    </citation>
    <scope>NUCLEOTIDE SEQUENCE [LARGE SCALE GENOMIC DNA]</scope>
    <source>
        <strain evidence="1 2">DSM 19092</strain>
    </source>
</reference>
<dbReference type="RefSeq" id="WP_044896431.1">
    <property type="nucleotide sequence ID" value="NZ_JAUSTR010000001.1"/>
</dbReference>
<evidence type="ECO:0000313" key="1">
    <source>
        <dbReference type="EMBL" id="MDQ0161445.1"/>
    </source>
</evidence>
<dbReference type="EMBL" id="JAUSTR010000001">
    <property type="protein sequence ID" value="MDQ0161445.1"/>
    <property type="molecule type" value="Genomic_DNA"/>
</dbReference>
<accession>A0ABT9VKZ9</accession>
<dbReference type="PANTHER" id="PTHR40051:SF1">
    <property type="entry name" value="YOLD-LIKE FAMILY PROTEIN"/>
    <property type="match status" value="1"/>
</dbReference>
<evidence type="ECO:0008006" key="3">
    <source>
        <dbReference type="Google" id="ProtNLM"/>
    </source>
</evidence>
<dbReference type="PANTHER" id="PTHR40051">
    <property type="entry name" value="IG HYPOTHETICAL 15966"/>
    <property type="match status" value="1"/>
</dbReference>
<protein>
    <recommendedName>
        <fullName evidence="3">YolD-like protein</fullName>
    </recommendedName>
</protein>
<evidence type="ECO:0000313" key="2">
    <source>
        <dbReference type="Proteomes" id="UP001225646"/>
    </source>
</evidence>
<keyword evidence="2" id="KW-1185">Reference proteome</keyword>
<comment type="caution">
    <text evidence="1">The sequence shown here is derived from an EMBL/GenBank/DDBJ whole genome shotgun (WGS) entry which is preliminary data.</text>
</comment>
<gene>
    <name evidence="1" type="ORF">J2S06_000515</name>
</gene>
<dbReference type="Proteomes" id="UP001225646">
    <property type="component" value="Unassembled WGS sequence"/>
</dbReference>
<organism evidence="1 2">
    <name type="scientific">Aeribacillus alveayuensis</name>
    <dbReference type="NCBI Taxonomy" id="279215"/>
    <lineage>
        <taxon>Bacteria</taxon>
        <taxon>Bacillati</taxon>
        <taxon>Bacillota</taxon>
        <taxon>Bacilli</taxon>
        <taxon>Bacillales</taxon>
        <taxon>Bacillaceae</taxon>
        <taxon>Aeribacillus</taxon>
    </lineage>
</organism>
<dbReference type="InterPro" id="IPR014962">
    <property type="entry name" value="YolD"/>
</dbReference>
<dbReference type="Pfam" id="PF08863">
    <property type="entry name" value="YolD"/>
    <property type="match status" value="1"/>
</dbReference>
<proteinExistence type="predicted"/>
<sequence>MIRDRGAIKWTAMMLPEHVRLLRDWVKEDGYEEKPLLDEQKLEELHQLIDRSFHEKSDVMFTYYEHHTFQAVKGRVLDIDFVQRKIHIEAAGGEKKVIKLEDLIDIQE</sequence>
<name>A0ABT9VKZ9_9BACI</name>